<evidence type="ECO:0000313" key="4">
    <source>
        <dbReference type="Proteomes" id="UP000612055"/>
    </source>
</evidence>
<keyword evidence="1" id="KW-0472">Membrane</keyword>
<evidence type="ECO:0008006" key="5">
    <source>
        <dbReference type="Google" id="ProtNLM"/>
    </source>
</evidence>
<reference evidence="3" key="1">
    <citation type="journal article" date="2020" name="bioRxiv">
        <title>Comparative genomics of Chlamydomonas.</title>
        <authorList>
            <person name="Craig R.J."/>
            <person name="Hasan A.R."/>
            <person name="Ness R.W."/>
            <person name="Keightley P.D."/>
        </authorList>
    </citation>
    <scope>NUCLEOTIDE SEQUENCE</scope>
    <source>
        <strain evidence="3">CCAP 11/70</strain>
    </source>
</reference>
<protein>
    <recommendedName>
        <fullName evidence="5">Transmembrane protein</fullName>
    </recommendedName>
</protein>
<evidence type="ECO:0000313" key="3">
    <source>
        <dbReference type="EMBL" id="KAG2498149.1"/>
    </source>
</evidence>
<evidence type="ECO:0000256" key="2">
    <source>
        <dbReference type="SAM" id="SignalP"/>
    </source>
</evidence>
<feature type="chain" id="PRO_5032369772" description="Transmembrane protein" evidence="2">
    <location>
        <begin position="23"/>
        <end position="181"/>
    </location>
</feature>
<dbReference type="AlphaFoldDB" id="A0A835YAJ0"/>
<dbReference type="Proteomes" id="UP000612055">
    <property type="component" value="Unassembled WGS sequence"/>
</dbReference>
<organism evidence="3 4">
    <name type="scientific">Edaphochlamys debaryana</name>
    <dbReference type="NCBI Taxonomy" id="47281"/>
    <lineage>
        <taxon>Eukaryota</taxon>
        <taxon>Viridiplantae</taxon>
        <taxon>Chlorophyta</taxon>
        <taxon>core chlorophytes</taxon>
        <taxon>Chlorophyceae</taxon>
        <taxon>CS clade</taxon>
        <taxon>Chlamydomonadales</taxon>
        <taxon>Chlamydomonadales incertae sedis</taxon>
        <taxon>Edaphochlamys</taxon>
    </lineage>
</organism>
<feature type="signal peptide" evidence="2">
    <location>
        <begin position="1"/>
        <end position="22"/>
    </location>
</feature>
<proteinExistence type="predicted"/>
<dbReference type="EMBL" id="JAEHOE010000011">
    <property type="protein sequence ID" value="KAG2498149.1"/>
    <property type="molecule type" value="Genomic_DNA"/>
</dbReference>
<keyword evidence="4" id="KW-1185">Reference proteome</keyword>
<sequence>MSLRFFVLLAVWACAGLHGSEAAQKKRGTPVKGEGAWGKAATDAASRAQEEAAHIADRLRDKKHVTRRLSLLQRDLTDFLTITASQLYELTAPQREAAMASWTDFKARMRRTADQLRPWCTEQHRAALKGHKGALEALHRVVQRQPSLAGVISRQHVEMGMYIAYSGAVAVALSLLLRFFF</sequence>
<name>A0A835YAJ0_9CHLO</name>
<feature type="transmembrane region" description="Helical" evidence="1">
    <location>
        <begin position="162"/>
        <end position="180"/>
    </location>
</feature>
<keyword evidence="1" id="KW-1133">Transmembrane helix</keyword>
<keyword evidence="1" id="KW-0812">Transmembrane</keyword>
<comment type="caution">
    <text evidence="3">The sequence shown here is derived from an EMBL/GenBank/DDBJ whole genome shotgun (WGS) entry which is preliminary data.</text>
</comment>
<keyword evidence="2" id="KW-0732">Signal</keyword>
<accession>A0A835YAJ0</accession>
<evidence type="ECO:0000256" key="1">
    <source>
        <dbReference type="SAM" id="Phobius"/>
    </source>
</evidence>
<gene>
    <name evidence="3" type="ORF">HYH03_003907</name>
</gene>